<evidence type="ECO:0000313" key="13">
    <source>
        <dbReference type="EMBL" id="CCG08504.1"/>
    </source>
</evidence>
<dbReference type="GO" id="GO:0006355">
    <property type="term" value="P:regulation of DNA-templated transcription"/>
    <property type="evidence" value="ECO:0007669"/>
    <property type="project" value="InterPro"/>
</dbReference>
<dbReference type="InterPro" id="IPR025944">
    <property type="entry name" value="Sigma_54_int_dom_CS"/>
</dbReference>
<evidence type="ECO:0000256" key="4">
    <source>
        <dbReference type="ARBA" id="ARBA00023012"/>
    </source>
</evidence>
<keyword evidence="2" id="KW-0547">Nucleotide-binding</keyword>
<dbReference type="Gene3D" id="1.10.10.60">
    <property type="entry name" value="Homeodomain-like"/>
    <property type="match status" value="1"/>
</dbReference>
<dbReference type="PROSITE" id="PS50045">
    <property type="entry name" value="SIGMA54_INTERACT_4"/>
    <property type="match status" value="1"/>
</dbReference>
<accession>H6SKI9</accession>
<dbReference type="HOGENOM" id="CLU_000445_0_6_5"/>
<dbReference type="InterPro" id="IPR011006">
    <property type="entry name" value="CheY-like_superfamily"/>
</dbReference>
<evidence type="ECO:0000256" key="9">
    <source>
        <dbReference type="PROSITE-ProRule" id="PRU00169"/>
    </source>
</evidence>
<dbReference type="SMART" id="SM00382">
    <property type="entry name" value="AAA"/>
    <property type="match status" value="1"/>
</dbReference>
<organism evidence="13 14">
    <name type="scientific">Pararhodospirillum photometricum DSM 122</name>
    <dbReference type="NCBI Taxonomy" id="1150469"/>
    <lineage>
        <taxon>Bacteria</taxon>
        <taxon>Pseudomonadati</taxon>
        <taxon>Pseudomonadota</taxon>
        <taxon>Alphaproteobacteria</taxon>
        <taxon>Rhodospirillales</taxon>
        <taxon>Rhodospirillaceae</taxon>
        <taxon>Pararhodospirillum</taxon>
    </lineage>
</organism>
<keyword evidence="4" id="KW-0902">Two-component regulatory system</keyword>
<evidence type="ECO:0000313" key="14">
    <source>
        <dbReference type="Proteomes" id="UP000033220"/>
    </source>
</evidence>
<evidence type="ECO:0000259" key="11">
    <source>
        <dbReference type="PROSITE" id="PS50045"/>
    </source>
</evidence>
<name>H6SKI9_PARPM</name>
<keyword evidence="8" id="KW-0804">Transcription</keyword>
<dbReference type="PROSITE" id="PS00688">
    <property type="entry name" value="SIGMA54_INTERACT_3"/>
    <property type="match status" value="1"/>
</dbReference>
<dbReference type="eggNOG" id="COG2204">
    <property type="taxonomic scope" value="Bacteria"/>
</dbReference>
<protein>
    <submittedName>
        <fullName evidence="13">Two component, sigma54 specific, transcriptional regulator, Fis family</fullName>
    </submittedName>
</protein>
<dbReference type="EMBL" id="HE663493">
    <property type="protein sequence ID" value="CCG08504.1"/>
    <property type="molecule type" value="Genomic_DNA"/>
</dbReference>
<dbReference type="AlphaFoldDB" id="H6SKI9"/>
<dbReference type="InterPro" id="IPR003593">
    <property type="entry name" value="AAA+_ATPase"/>
</dbReference>
<evidence type="ECO:0000256" key="1">
    <source>
        <dbReference type="ARBA" id="ARBA00022553"/>
    </source>
</evidence>
<dbReference type="STRING" id="1150469.RSPPHO_01878"/>
<dbReference type="GO" id="GO:0043565">
    <property type="term" value="F:sequence-specific DNA binding"/>
    <property type="evidence" value="ECO:0007669"/>
    <property type="project" value="InterPro"/>
</dbReference>
<proteinExistence type="predicted"/>
<feature type="domain" description="Response regulatory" evidence="12">
    <location>
        <begin position="26"/>
        <end position="141"/>
    </location>
</feature>
<dbReference type="FunFam" id="1.10.8.60:FF:000120">
    <property type="entry name" value="Sigma-54-dependent Fis family transcriptional regulator"/>
    <property type="match status" value="1"/>
</dbReference>
<keyword evidence="14" id="KW-1185">Reference proteome</keyword>
<dbReference type="CDD" id="cd00009">
    <property type="entry name" value="AAA"/>
    <property type="match status" value="1"/>
</dbReference>
<feature type="domain" description="Sigma-54 factor interaction" evidence="11">
    <location>
        <begin position="165"/>
        <end position="394"/>
    </location>
</feature>
<dbReference type="GO" id="GO:0000160">
    <property type="term" value="P:phosphorelay signal transduction system"/>
    <property type="evidence" value="ECO:0007669"/>
    <property type="project" value="UniProtKB-KW"/>
</dbReference>
<dbReference type="SMART" id="SM00448">
    <property type="entry name" value="REC"/>
    <property type="match status" value="1"/>
</dbReference>
<keyword evidence="6" id="KW-0238">DNA-binding</keyword>
<dbReference type="Proteomes" id="UP000033220">
    <property type="component" value="Chromosome DSM 122"/>
</dbReference>
<keyword evidence="1 9" id="KW-0597">Phosphoprotein</keyword>
<keyword evidence="5" id="KW-0805">Transcription regulation</keyword>
<dbReference type="Gene3D" id="1.10.8.60">
    <property type="match status" value="1"/>
</dbReference>
<dbReference type="PATRIC" id="fig|1150469.3.peg.2113"/>
<dbReference type="GO" id="GO:0005524">
    <property type="term" value="F:ATP binding"/>
    <property type="evidence" value="ECO:0007669"/>
    <property type="project" value="UniProtKB-KW"/>
</dbReference>
<evidence type="ECO:0000256" key="7">
    <source>
        <dbReference type="ARBA" id="ARBA00023159"/>
    </source>
</evidence>
<evidence type="ECO:0000256" key="8">
    <source>
        <dbReference type="ARBA" id="ARBA00023163"/>
    </source>
</evidence>
<evidence type="ECO:0000256" key="10">
    <source>
        <dbReference type="SAM" id="MobiDB-lite"/>
    </source>
</evidence>
<evidence type="ECO:0000256" key="2">
    <source>
        <dbReference type="ARBA" id="ARBA00022741"/>
    </source>
</evidence>
<dbReference type="InterPro" id="IPR025943">
    <property type="entry name" value="Sigma_54_int_dom_ATP-bd_2"/>
</dbReference>
<dbReference type="Pfam" id="PF00158">
    <property type="entry name" value="Sigma54_activat"/>
    <property type="match status" value="1"/>
</dbReference>
<dbReference type="PANTHER" id="PTHR32071">
    <property type="entry name" value="TRANSCRIPTIONAL REGULATORY PROTEIN"/>
    <property type="match status" value="1"/>
</dbReference>
<evidence type="ECO:0000259" key="12">
    <source>
        <dbReference type="PROSITE" id="PS50110"/>
    </source>
</evidence>
<dbReference type="KEGG" id="rpm:RSPPHO_01878"/>
<dbReference type="Gene3D" id="3.40.50.2300">
    <property type="match status" value="1"/>
</dbReference>
<dbReference type="InterPro" id="IPR002197">
    <property type="entry name" value="HTH_Fis"/>
</dbReference>
<dbReference type="InterPro" id="IPR002078">
    <property type="entry name" value="Sigma_54_int"/>
</dbReference>
<feature type="modified residue" description="4-aspartylphosphate" evidence="9">
    <location>
        <position position="76"/>
    </location>
</feature>
<dbReference type="Pfam" id="PF00072">
    <property type="entry name" value="Response_reg"/>
    <property type="match status" value="1"/>
</dbReference>
<sequence>MFMPPFGHPLNQEARAVSCVRLPPPRILLVEDTPVQARLLLDHLSGGAWRVDHVETGAEALRRLGEPPLPDVLLLDIMLPDMSGMDILRKIRAEAAAIGVVVITSNGSVALAVDAMRAGADDFLVKPFSRERLLVTLRNVIDHQHLSREVESLRENLGIAAFQGFVGSSAAMQRVYRRIEASSASGATVFITGESGTGKELAAEALHRNSPRAKGRFVALNCGAIPRDLMESEIFGHVKGAFTGAIADRDGAATQADGGTLFLDEICEMDFNLQSKLLRFLQSGVVQRVGDDRPRPVDVRIVCATNRDPLAEVRAGRFREDLYYRLHVIPLRMPALRERGGDVLELADHYLARINAEEHKNFRGFTPDAAQAMLAHSWPGNVRELVNVLRNIVVLNQGSEITLTMLPAPLNLSGESVESPAPPRAVPPPEREEEAIPRQEDIEPLWQVERRAIERAILACGGNVPRAAALLRVSPSTLYRKKQMWEEGGR</sequence>
<dbReference type="InterPro" id="IPR027417">
    <property type="entry name" value="P-loop_NTPase"/>
</dbReference>
<reference evidence="13 14" key="1">
    <citation type="submission" date="2012-02" db="EMBL/GenBank/DDBJ databases">
        <title>Shotgun genome sequence of Phaeospirillum photometricum DSM 122.</title>
        <authorList>
            <person name="Duquesne K."/>
            <person name="Sturgis J."/>
        </authorList>
    </citation>
    <scope>NUCLEOTIDE SEQUENCE [LARGE SCALE GENOMIC DNA]</scope>
    <source>
        <strain evidence="14">DSM122</strain>
    </source>
</reference>
<feature type="region of interest" description="Disordered" evidence="10">
    <location>
        <begin position="414"/>
        <end position="440"/>
    </location>
</feature>
<dbReference type="PROSITE" id="PS50110">
    <property type="entry name" value="RESPONSE_REGULATORY"/>
    <property type="match status" value="1"/>
</dbReference>
<dbReference type="PROSITE" id="PS00676">
    <property type="entry name" value="SIGMA54_INTERACT_2"/>
    <property type="match status" value="1"/>
</dbReference>
<evidence type="ECO:0000256" key="5">
    <source>
        <dbReference type="ARBA" id="ARBA00023015"/>
    </source>
</evidence>
<dbReference type="FunFam" id="3.40.50.300:FF:000006">
    <property type="entry name" value="DNA-binding transcriptional regulator NtrC"/>
    <property type="match status" value="1"/>
</dbReference>
<keyword evidence="3" id="KW-0067">ATP-binding</keyword>
<keyword evidence="7" id="KW-0010">Activator</keyword>
<evidence type="ECO:0000256" key="3">
    <source>
        <dbReference type="ARBA" id="ARBA00022840"/>
    </source>
</evidence>
<dbReference type="Pfam" id="PF25601">
    <property type="entry name" value="AAA_lid_14"/>
    <property type="match status" value="1"/>
</dbReference>
<gene>
    <name evidence="13" type="ORF">RSPPHO_01878</name>
</gene>
<dbReference type="InterPro" id="IPR009057">
    <property type="entry name" value="Homeodomain-like_sf"/>
</dbReference>
<dbReference type="InterPro" id="IPR001789">
    <property type="entry name" value="Sig_transdc_resp-reg_receiver"/>
</dbReference>
<dbReference type="SUPFAM" id="SSF52540">
    <property type="entry name" value="P-loop containing nucleoside triphosphate hydrolases"/>
    <property type="match status" value="1"/>
</dbReference>
<dbReference type="Pfam" id="PF02954">
    <property type="entry name" value="HTH_8"/>
    <property type="match status" value="1"/>
</dbReference>
<dbReference type="InterPro" id="IPR058031">
    <property type="entry name" value="AAA_lid_NorR"/>
</dbReference>
<dbReference type="SUPFAM" id="SSF46689">
    <property type="entry name" value="Homeodomain-like"/>
    <property type="match status" value="1"/>
</dbReference>
<dbReference type="SUPFAM" id="SSF52172">
    <property type="entry name" value="CheY-like"/>
    <property type="match status" value="1"/>
</dbReference>
<evidence type="ECO:0000256" key="6">
    <source>
        <dbReference type="ARBA" id="ARBA00023125"/>
    </source>
</evidence>
<dbReference type="PANTHER" id="PTHR32071:SF117">
    <property type="entry name" value="PTS-DEPENDENT DIHYDROXYACETONE KINASE OPERON REGULATORY PROTEIN-RELATED"/>
    <property type="match status" value="1"/>
</dbReference>
<dbReference type="Gene3D" id="3.40.50.300">
    <property type="entry name" value="P-loop containing nucleotide triphosphate hydrolases"/>
    <property type="match status" value="1"/>
</dbReference>